<evidence type="ECO:0000256" key="1">
    <source>
        <dbReference type="ARBA" id="ARBA00004141"/>
    </source>
</evidence>
<dbReference type="AlphaFoldDB" id="A0A6G0YWW4"/>
<keyword evidence="3 9" id="KW-0479">Metal-binding</keyword>
<evidence type="ECO:0000256" key="7">
    <source>
        <dbReference type="ARBA" id="ARBA00022967"/>
    </source>
</evidence>
<comment type="caution">
    <text evidence="9">Lacks conserved residue(s) required for the propagation of feature annotation.</text>
</comment>
<dbReference type="SUPFAM" id="SSF81653">
    <property type="entry name" value="Calcium ATPase, transduction domain A"/>
    <property type="match status" value="1"/>
</dbReference>
<comment type="similarity">
    <text evidence="9">Belongs to the cation transport ATPase (P-type) (TC 3.A.3) family. Type V subfamily.</text>
</comment>
<evidence type="ECO:0000259" key="12">
    <source>
        <dbReference type="Pfam" id="PF12409"/>
    </source>
</evidence>
<keyword evidence="14" id="KW-1185">Reference proteome</keyword>
<feature type="domain" description="P5B-type ATPase N-terminal" evidence="12">
    <location>
        <begin position="77"/>
        <end position="183"/>
    </location>
</feature>
<evidence type="ECO:0000256" key="2">
    <source>
        <dbReference type="ARBA" id="ARBA00022553"/>
    </source>
</evidence>
<dbReference type="GO" id="GO:0046872">
    <property type="term" value="F:metal ion binding"/>
    <property type="evidence" value="ECO:0007669"/>
    <property type="project" value="UniProtKB-UniRule"/>
</dbReference>
<evidence type="ECO:0000256" key="9">
    <source>
        <dbReference type="RuleBase" id="RU362082"/>
    </source>
</evidence>
<evidence type="ECO:0000256" key="8">
    <source>
        <dbReference type="ARBA" id="ARBA00049360"/>
    </source>
</evidence>
<protein>
    <recommendedName>
        <fullName evidence="9">Cation-transporting ATPase</fullName>
        <ecNumber evidence="9">7.2.2.-</ecNumber>
    </recommendedName>
</protein>
<dbReference type="Pfam" id="PF00690">
    <property type="entry name" value="Cation_ATPase_N"/>
    <property type="match status" value="1"/>
</dbReference>
<accession>A0A6G0YWW4</accession>
<evidence type="ECO:0000256" key="3">
    <source>
        <dbReference type="ARBA" id="ARBA00022723"/>
    </source>
</evidence>
<feature type="transmembrane region" description="Helical" evidence="9">
    <location>
        <begin position="93"/>
        <end position="113"/>
    </location>
</feature>
<dbReference type="GO" id="GO:0140358">
    <property type="term" value="F:P-type transmembrane transporter activity"/>
    <property type="evidence" value="ECO:0007669"/>
    <property type="project" value="InterPro"/>
</dbReference>
<dbReference type="GO" id="GO:0016020">
    <property type="term" value="C:membrane"/>
    <property type="evidence" value="ECO:0007669"/>
    <property type="project" value="UniProtKB-SubCell"/>
</dbReference>
<dbReference type="EMBL" id="VUJU01002154">
    <property type="protein sequence ID" value="KAF0762397.1"/>
    <property type="molecule type" value="Genomic_DNA"/>
</dbReference>
<dbReference type="Gene3D" id="2.70.150.10">
    <property type="entry name" value="Calcium-transporting ATPase, cytoplasmic transduction domain A"/>
    <property type="match status" value="1"/>
</dbReference>
<keyword evidence="9" id="KW-0472">Membrane</keyword>
<gene>
    <name evidence="13" type="ORF">FWK35_00006518</name>
</gene>
<dbReference type="InterPro" id="IPR004014">
    <property type="entry name" value="ATPase_P-typ_cation-transptr_N"/>
</dbReference>
<dbReference type="GO" id="GO:0006874">
    <property type="term" value="P:intracellular calcium ion homeostasis"/>
    <property type="evidence" value="ECO:0007669"/>
    <property type="project" value="TreeGrafter"/>
</dbReference>
<evidence type="ECO:0000313" key="13">
    <source>
        <dbReference type="EMBL" id="KAF0762397.1"/>
    </source>
</evidence>
<evidence type="ECO:0000256" key="6">
    <source>
        <dbReference type="ARBA" id="ARBA00022842"/>
    </source>
</evidence>
<dbReference type="GO" id="GO:0005524">
    <property type="term" value="F:ATP binding"/>
    <property type="evidence" value="ECO:0007669"/>
    <property type="project" value="UniProtKB-UniRule"/>
</dbReference>
<dbReference type="InterPro" id="IPR008250">
    <property type="entry name" value="ATPase_P-typ_transduc_dom_A_sf"/>
</dbReference>
<dbReference type="GO" id="GO:0015203">
    <property type="term" value="F:polyamine transmembrane transporter activity"/>
    <property type="evidence" value="ECO:0007669"/>
    <property type="project" value="TreeGrafter"/>
</dbReference>
<comment type="caution">
    <text evidence="13">The sequence shown here is derived from an EMBL/GenBank/DDBJ whole genome shotgun (WGS) entry which is preliminary data.</text>
</comment>
<dbReference type="InterPro" id="IPR059000">
    <property type="entry name" value="ATPase_P-type_domA"/>
</dbReference>
<dbReference type="Proteomes" id="UP000478052">
    <property type="component" value="Unassembled WGS sequence"/>
</dbReference>
<organism evidence="13 14">
    <name type="scientific">Aphis craccivora</name>
    <name type="common">Cowpea aphid</name>
    <dbReference type="NCBI Taxonomy" id="307492"/>
    <lineage>
        <taxon>Eukaryota</taxon>
        <taxon>Metazoa</taxon>
        <taxon>Ecdysozoa</taxon>
        <taxon>Arthropoda</taxon>
        <taxon>Hexapoda</taxon>
        <taxon>Insecta</taxon>
        <taxon>Pterygota</taxon>
        <taxon>Neoptera</taxon>
        <taxon>Paraneoptera</taxon>
        <taxon>Hemiptera</taxon>
        <taxon>Sternorrhyncha</taxon>
        <taxon>Aphidomorpha</taxon>
        <taxon>Aphidoidea</taxon>
        <taxon>Aphididae</taxon>
        <taxon>Aphidini</taxon>
        <taxon>Aphis</taxon>
        <taxon>Aphis</taxon>
    </lineage>
</organism>
<keyword evidence="6 9" id="KW-0460">Magnesium</keyword>
<dbReference type="GO" id="GO:0019829">
    <property type="term" value="F:ATPase-coupled monoatomic cation transmembrane transporter activity"/>
    <property type="evidence" value="ECO:0007669"/>
    <property type="project" value="UniProtKB-UniRule"/>
</dbReference>
<dbReference type="InterPro" id="IPR006544">
    <property type="entry name" value="P-type_TPase_V"/>
</dbReference>
<keyword evidence="9" id="KW-0812">Transmembrane</keyword>
<feature type="transmembrane region" description="Helical" evidence="9">
    <location>
        <begin position="235"/>
        <end position="257"/>
    </location>
</feature>
<dbReference type="EC" id="7.2.2.-" evidence="9"/>
<keyword evidence="4 9" id="KW-0547">Nucleotide-binding</keyword>
<dbReference type="Pfam" id="PF12409">
    <property type="entry name" value="P5-ATPase"/>
    <property type="match status" value="1"/>
</dbReference>
<name>A0A6G0YWW4_APHCR</name>
<comment type="catalytic activity">
    <reaction evidence="8 9">
        <text>ATP + H2O = ADP + phosphate + H(+)</text>
        <dbReference type="Rhea" id="RHEA:13065"/>
        <dbReference type="ChEBI" id="CHEBI:15377"/>
        <dbReference type="ChEBI" id="CHEBI:15378"/>
        <dbReference type="ChEBI" id="CHEBI:30616"/>
        <dbReference type="ChEBI" id="CHEBI:43474"/>
        <dbReference type="ChEBI" id="CHEBI:456216"/>
    </reaction>
</comment>
<keyword evidence="7 9" id="KW-1278">Translocase</keyword>
<comment type="subcellular location">
    <subcellularLocation>
        <location evidence="1 9">Membrane</location>
        <topology evidence="1 9">Multi-pass membrane protein</topology>
    </subcellularLocation>
</comment>
<proteinExistence type="inferred from homology"/>
<evidence type="ECO:0000313" key="14">
    <source>
        <dbReference type="Proteomes" id="UP000478052"/>
    </source>
</evidence>
<dbReference type="PANTHER" id="PTHR45630:SF8">
    <property type="entry name" value="CATION-TRANSPORTING ATPASE"/>
    <property type="match status" value="1"/>
</dbReference>
<feature type="domain" description="Cation-transporting P-type ATPase N-terminal" evidence="11">
    <location>
        <begin position="207"/>
        <end position="253"/>
    </location>
</feature>
<evidence type="ECO:0000259" key="11">
    <source>
        <dbReference type="Pfam" id="PF00690"/>
    </source>
</evidence>
<evidence type="ECO:0000256" key="4">
    <source>
        <dbReference type="ARBA" id="ARBA00022741"/>
    </source>
</evidence>
<reference evidence="13 14" key="1">
    <citation type="submission" date="2019-08" db="EMBL/GenBank/DDBJ databases">
        <title>Whole genome of Aphis craccivora.</title>
        <authorList>
            <person name="Voronova N.V."/>
            <person name="Shulinski R.S."/>
            <person name="Bandarenka Y.V."/>
            <person name="Zhorov D.G."/>
            <person name="Warner D."/>
        </authorList>
    </citation>
    <scope>NUCLEOTIDE SEQUENCE [LARGE SCALE GENOMIC DNA]</scope>
    <source>
        <strain evidence="13">180601</strain>
        <tissue evidence="13">Whole Body</tissue>
    </source>
</reference>
<evidence type="ECO:0000259" key="10">
    <source>
        <dbReference type="Pfam" id="PF00122"/>
    </source>
</evidence>
<dbReference type="SUPFAM" id="SSF81665">
    <property type="entry name" value="Calcium ATPase, transmembrane domain M"/>
    <property type="match status" value="1"/>
</dbReference>
<evidence type="ECO:0000256" key="5">
    <source>
        <dbReference type="ARBA" id="ARBA00022840"/>
    </source>
</evidence>
<feature type="transmembrane region" description="Helical" evidence="9">
    <location>
        <begin position="263"/>
        <end position="283"/>
    </location>
</feature>
<feature type="domain" description="P-type ATPase A" evidence="10">
    <location>
        <begin position="299"/>
        <end position="352"/>
    </location>
</feature>
<dbReference type="PANTHER" id="PTHR45630">
    <property type="entry name" value="CATION-TRANSPORTING ATPASE-RELATED"/>
    <property type="match status" value="1"/>
</dbReference>
<dbReference type="InterPro" id="IPR023298">
    <property type="entry name" value="ATPase_P-typ_TM_dom_sf"/>
</dbReference>
<dbReference type="Pfam" id="PF00122">
    <property type="entry name" value="E1-E2_ATPase"/>
    <property type="match status" value="1"/>
</dbReference>
<sequence length="372" mass="43007">MTPPDYSPQAPQTTQVIMADLVARFSKLVRLHGAGHKKVNHQEDPVCTPLRRPIKEDSNFKDDEDPSVDYVDIIGTEEQLELHGYRQHMGYTIMSWVVTFITCGALRLIFYWWPTLMLFSTHMKCSLQSAEKLLVVETYKKDHRSKHVAEIETINSSSLLPSKFFKNLDEIRRFDFKKYRFIWDVDNKEFYLLTGIDYGIDTHELHEQRGISAREQYLRRAVYGPNLIDVPLQTIWSLIFTEVLNPFYVFEIFSFILWYLDDYLSYATAIFVMSLVSIITAVIQTRRNQRNLRSTVHSSDVANVLRENNVITVPTELLVPGDVLVIPSHGCVMHCDAVLLTGHCIVNESMLTVSVMSNIYLLVLILSDKLYD</sequence>
<keyword evidence="9" id="KW-1133">Transmembrane helix</keyword>
<dbReference type="InterPro" id="IPR047819">
    <property type="entry name" value="P5A-ATPase_N"/>
</dbReference>
<keyword evidence="2" id="KW-0597">Phosphoprotein</keyword>
<dbReference type="OrthoDB" id="6629161at2759"/>
<keyword evidence="5 9" id="KW-0067">ATP-binding</keyword>